<dbReference type="EMBL" id="MCOG01000439">
    <property type="protein sequence ID" value="ORY06410.1"/>
    <property type="molecule type" value="Genomic_DNA"/>
</dbReference>
<dbReference type="Proteomes" id="UP000193920">
    <property type="component" value="Unassembled WGS sequence"/>
</dbReference>
<sequence length="181" mass="21213">MVSVHCVKSIRCNKQFKRANNDKLSYTIVHYTSENKGNNIDNYSLIINNEETEQTINAFTNTKDESKNYKFDELNEYKEYNCEDLNILNKNKNANKIYIGNIEYAIKPGLGLIDECEFDLKDMTGKVVEPNSIFIENSDTNKEYNEEYNNKYIERKYDVKNNGKYNMNLIKAEALDIYVDC</sequence>
<keyword evidence="2" id="KW-1185">Reference proteome</keyword>
<evidence type="ECO:0000313" key="2">
    <source>
        <dbReference type="Proteomes" id="UP000193920"/>
    </source>
</evidence>
<gene>
    <name evidence="1" type="ORF">LY90DRAFT_639232</name>
</gene>
<protein>
    <submittedName>
        <fullName evidence="1">Uncharacterized protein</fullName>
    </submittedName>
</protein>
<proteinExistence type="predicted"/>
<name>A0A1Y1Z817_9FUNG</name>
<comment type="caution">
    <text evidence="1">The sequence shown here is derived from an EMBL/GenBank/DDBJ whole genome shotgun (WGS) entry which is preliminary data.</text>
</comment>
<accession>A0A1Y1Z817</accession>
<organism evidence="1 2">
    <name type="scientific">Neocallimastix californiae</name>
    <dbReference type="NCBI Taxonomy" id="1754190"/>
    <lineage>
        <taxon>Eukaryota</taxon>
        <taxon>Fungi</taxon>
        <taxon>Fungi incertae sedis</taxon>
        <taxon>Chytridiomycota</taxon>
        <taxon>Chytridiomycota incertae sedis</taxon>
        <taxon>Neocallimastigomycetes</taxon>
        <taxon>Neocallimastigales</taxon>
        <taxon>Neocallimastigaceae</taxon>
        <taxon>Neocallimastix</taxon>
    </lineage>
</organism>
<dbReference type="AlphaFoldDB" id="A0A1Y1Z817"/>
<evidence type="ECO:0000313" key="1">
    <source>
        <dbReference type="EMBL" id="ORY06410.1"/>
    </source>
</evidence>
<dbReference type="OrthoDB" id="10639785at2759"/>
<reference evidence="1 2" key="1">
    <citation type="submission" date="2016-08" db="EMBL/GenBank/DDBJ databases">
        <title>A Parts List for Fungal Cellulosomes Revealed by Comparative Genomics.</title>
        <authorList>
            <consortium name="DOE Joint Genome Institute"/>
            <person name="Haitjema C.H."/>
            <person name="Gilmore S.P."/>
            <person name="Henske J.K."/>
            <person name="Solomon K.V."/>
            <person name="De Groot R."/>
            <person name="Kuo A."/>
            <person name="Mondo S.J."/>
            <person name="Salamov A.A."/>
            <person name="Labutti K."/>
            <person name="Zhao Z."/>
            <person name="Chiniquy J."/>
            <person name="Barry K."/>
            <person name="Brewer H.M."/>
            <person name="Purvine S.O."/>
            <person name="Wright A.T."/>
            <person name="Boxma B."/>
            <person name="Van Alen T."/>
            <person name="Hackstein J.H."/>
            <person name="Baker S.E."/>
            <person name="Grigoriev I.V."/>
            <person name="O'Malley M.A."/>
        </authorList>
    </citation>
    <scope>NUCLEOTIDE SEQUENCE [LARGE SCALE GENOMIC DNA]</scope>
    <source>
        <strain evidence="1 2">G1</strain>
    </source>
</reference>